<dbReference type="EMBL" id="CM055734">
    <property type="protein sequence ID" value="KAJ8009408.1"/>
    <property type="molecule type" value="Genomic_DNA"/>
</dbReference>
<gene>
    <name evidence="1" type="ORF">DPEC_G00088570</name>
</gene>
<dbReference type="Proteomes" id="UP001157502">
    <property type="component" value="Chromosome 7"/>
</dbReference>
<evidence type="ECO:0000313" key="2">
    <source>
        <dbReference type="Proteomes" id="UP001157502"/>
    </source>
</evidence>
<evidence type="ECO:0000313" key="1">
    <source>
        <dbReference type="EMBL" id="KAJ8009408.1"/>
    </source>
</evidence>
<sequence length="91" mass="10618">MRDLGRWISVPGRDSGTFYLLIQVDLFKRQIGNSFLANMLAPLKAVVVFRDAITLVFFGQVQHLEHQHFSNKNRKRSRRLLGTTELENKYI</sequence>
<protein>
    <submittedName>
        <fullName evidence="1">Uncharacterized protein</fullName>
    </submittedName>
</protein>
<reference evidence="1" key="1">
    <citation type="submission" date="2021-05" db="EMBL/GenBank/DDBJ databases">
        <authorList>
            <person name="Pan Q."/>
            <person name="Jouanno E."/>
            <person name="Zahm M."/>
            <person name="Klopp C."/>
            <person name="Cabau C."/>
            <person name="Louis A."/>
            <person name="Berthelot C."/>
            <person name="Parey E."/>
            <person name="Roest Crollius H."/>
            <person name="Montfort J."/>
            <person name="Robinson-Rechavi M."/>
            <person name="Bouchez O."/>
            <person name="Lampietro C."/>
            <person name="Lopez Roques C."/>
            <person name="Donnadieu C."/>
            <person name="Postlethwait J."/>
            <person name="Bobe J."/>
            <person name="Dillon D."/>
            <person name="Chandos A."/>
            <person name="von Hippel F."/>
            <person name="Guiguen Y."/>
        </authorList>
    </citation>
    <scope>NUCLEOTIDE SEQUENCE</scope>
    <source>
        <strain evidence="1">YG-Jan2019</strain>
    </source>
</reference>
<organism evidence="1 2">
    <name type="scientific">Dallia pectoralis</name>
    <name type="common">Alaska blackfish</name>
    <dbReference type="NCBI Taxonomy" id="75939"/>
    <lineage>
        <taxon>Eukaryota</taxon>
        <taxon>Metazoa</taxon>
        <taxon>Chordata</taxon>
        <taxon>Craniata</taxon>
        <taxon>Vertebrata</taxon>
        <taxon>Euteleostomi</taxon>
        <taxon>Actinopterygii</taxon>
        <taxon>Neopterygii</taxon>
        <taxon>Teleostei</taxon>
        <taxon>Protacanthopterygii</taxon>
        <taxon>Esociformes</taxon>
        <taxon>Umbridae</taxon>
        <taxon>Dallia</taxon>
    </lineage>
</organism>
<accession>A0ACC2H0K9</accession>
<name>A0ACC2H0K9_DALPE</name>
<comment type="caution">
    <text evidence="1">The sequence shown here is derived from an EMBL/GenBank/DDBJ whole genome shotgun (WGS) entry which is preliminary data.</text>
</comment>
<keyword evidence="2" id="KW-1185">Reference proteome</keyword>
<proteinExistence type="predicted"/>